<keyword evidence="5" id="KW-1185">Reference proteome</keyword>
<proteinExistence type="inferred from homology"/>
<dbReference type="STRING" id="269621.A0A238F5U4"/>
<sequence length="343" mass="37458">MSQSKSFRVALLGAGIFAKESHLPAILDVPSLTLAAIYSRSYTSASTLASHHIDVYSDDSNPSSKGSLDDLLSRSDIDLVAWKAGKGVISENPVASTVEEARGLIEEYEKEYKPNGVGWIVAEQFPFEASFARARELIGEGEIGQIKAFKLDFFNFVEEDSKYNKTEWRRKPEYQGGYLQDGGVHFLAGMRTVLSAQKIDITSISAVASSIQPHLPPFDIVTGSTAVFIGETGTIIVDFGVRPNLVKVYRSAKQVGGEGTEHVEKHESAGVKQEFKAFAEAFSKGIDSEEWAVVEKKSGPRATLRDLALIEAGLKSQGSKIDLKSWEARESGRCRRSSLSESN</sequence>
<dbReference type="Pfam" id="PF01408">
    <property type="entry name" value="GFO_IDH_MocA"/>
    <property type="match status" value="1"/>
</dbReference>
<evidence type="ECO:0000313" key="5">
    <source>
        <dbReference type="Proteomes" id="UP000198372"/>
    </source>
</evidence>
<comment type="similarity">
    <text evidence="1">Belongs to the Gfo/Idh/MocA family.</text>
</comment>
<dbReference type="Proteomes" id="UP000198372">
    <property type="component" value="Unassembled WGS sequence"/>
</dbReference>
<dbReference type="SUPFAM" id="SSF55347">
    <property type="entry name" value="Glyceraldehyde-3-phosphate dehydrogenase-like, C-terminal domain"/>
    <property type="match status" value="1"/>
</dbReference>
<accession>A0A238F5U4</accession>
<dbReference type="PANTHER" id="PTHR42840:SF5">
    <property type="entry name" value="NAD(P)-BINDING ROSSMANN-FOLD SUPERFAMILY PROTEIN"/>
    <property type="match status" value="1"/>
</dbReference>
<dbReference type="GO" id="GO:0005737">
    <property type="term" value="C:cytoplasm"/>
    <property type="evidence" value="ECO:0007669"/>
    <property type="project" value="TreeGrafter"/>
</dbReference>
<gene>
    <name evidence="4" type="ORF">BQ2448_5987</name>
</gene>
<evidence type="ECO:0000256" key="1">
    <source>
        <dbReference type="ARBA" id="ARBA00010928"/>
    </source>
</evidence>
<evidence type="ECO:0000259" key="3">
    <source>
        <dbReference type="Pfam" id="PF22725"/>
    </source>
</evidence>
<dbReference type="InterPro" id="IPR000683">
    <property type="entry name" value="Gfo/Idh/MocA-like_OxRdtase_N"/>
</dbReference>
<organism evidence="4 5">
    <name type="scientific">Microbotryum intermedium</name>
    <dbReference type="NCBI Taxonomy" id="269621"/>
    <lineage>
        <taxon>Eukaryota</taxon>
        <taxon>Fungi</taxon>
        <taxon>Dikarya</taxon>
        <taxon>Basidiomycota</taxon>
        <taxon>Pucciniomycotina</taxon>
        <taxon>Microbotryomycetes</taxon>
        <taxon>Microbotryales</taxon>
        <taxon>Microbotryaceae</taxon>
        <taxon>Microbotryum</taxon>
    </lineage>
</organism>
<dbReference type="EMBL" id="FMSP01000001">
    <property type="protein sequence ID" value="SCV67341.1"/>
    <property type="molecule type" value="Genomic_DNA"/>
</dbReference>
<dbReference type="GO" id="GO:0016491">
    <property type="term" value="F:oxidoreductase activity"/>
    <property type="evidence" value="ECO:0007669"/>
    <property type="project" value="TreeGrafter"/>
</dbReference>
<dbReference type="SUPFAM" id="SSF51735">
    <property type="entry name" value="NAD(P)-binding Rossmann-fold domains"/>
    <property type="match status" value="1"/>
</dbReference>
<dbReference type="InterPro" id="IPR055170">
    <property type="entry name" value="GFO_IDH_MocA-like_dom"/>
</dbReference>
<dbReference type="Pfam" id="PF22725">
    <property type="entry name" value="GFO_IDH_MocA_C3"/>
    <property type="match status" value="1"/>
</dbReference>
<reference evidence="5" key="1">
    <citation type="submission" date="2016-09" db="EMBL/GenBank/DDBJ databases">
        <authorList>
            <person name="Jeantristanb JTB J.-T."/>
            <person name="Ricardo R."/>
        </authorList>
    </citation>
    <scope>NUCLEOTIDE SEQUENCE [LARGE SCALE GENOMIC DNA]</scope>
</reference>
<feature type="domain" description="GFO/IDH/MocA-like oxidoreductase" evidence="3">
    <location>
        <begin position="131"/>
        <end position="219"/>
    </location>
</feature>
<protein>
    <submittedName>
        <fullName evidence="4">BQ2448_5987 protein</fullName>
    </submittedName>
</protein>
<dbReference type="OrthoDB" id="64915at2759"/>
<dbReference type="Gene3D" id="3.40.50.720">
    <property type="entry name" value="NAD(P)-binding Rossmann-like Domain"/>
    <property type="match status" value="1"/>
</dbReference>
<dbReference type="GO" id="GO:0000166">
    <property type="term" value="F:nucleotide binding"/>
    <property type="evidence" value="ECO:0007669"/>
    <property type="project" value="InterPro"/>
</dbReference>
<dbReference type="PANTHER" id="PTHR42840">
    <property type="entry name" value="NAD(P)-BINDING ROSSMANN-FOLD SUPERFAMILY PROTEIN-RELATED"/>
    <property type="match status" value="1"/>
</dbReference>
<dbReference type="AlphaFoldDB" id="A0A238F5U4"/>
<evidence type="ECO:0000259" key="2">
    <source>
        <dbReference type="Pfam" id="PF01408"/>
    </source>
</evidence>
<dbReference type="InterPro" id="IPR036291">
    <property type="entry name" value="NAD(P)-bd_dom_sf"/>
</dbReference>
<name>A0A238F5U4_9BASI</name>
<feature type="domain" description="Gfo/Idh/MocA-like oxidoreductase N-terminal" evidence="2">
    <location>
        <begin position="7"/>
        <end position="112"/>
    </location>
</feature>
<dbReference type="GO" id="GO:0006740">
    <property type="term" value="P:NADPH regeneration"/>
    <property type="evidence" value="ECO:0007669"/>
    <property type="project" value="TreeGrafter"/>
</dbReference>
<dbReference type="Gene3D" id="3.30.360.10">
    <property type="entry name" value="Dihydrodipicolinate Reductase, domain 2"/>
    <property type="match status" value="1"/>
</dbReference>
<evidence type="ECO:0000313" key="4">
    <source>
        <dbReference type="EMBL" id="SCV67341.1"/>
    </source>
</evidence>